<dbReference type="AlphaFoldDB" id="A0A7J6XCC3"/>
<feature type="non-terminal residue" evidence="1">
    <location>
        <position position="1"/>
    </location>
</feature>
<sequence length="52" mass="5498">GGTLCSFPPMIQGGLLSSSQSLMYQLCKGVAFGHGHGVLHRYSSSFPSNKVK</sequence>
<accession>A0A7J6XCC3</accession>
<name>A0A7J6XCC3_THATH</name>
<proteinExistence type="predicted"/>
<gene>
    <name evidence="1" type="ORF">FRX31_004303</name>
</gene>
<dbReference type="EMBL" id="JABWDY010003179">
    <property type="protein sequence ID" value="KAF5206110.1"/>
    <property type="molecule type" value="Genomic_DNA"/>
</dbReference>
<protein>
    <submittedName>
        <fullName evidence="1">Uncharacterized protein</fullName>
    </submittedName>
</protein>
<organism evidence="1 2">
    <name type="scientific">Thalictrum thalictroides</name>
    <name type="common">Rue-anemone</name>
    <name type="synonym">Anemone thalictroides</name>
    <dbReference type="NCBI Taxonomy" id="46969"/>
    <lineage>
        <taxon>Eukaryota</taxon>
        <taxon>Viridiplantae</taxon>
        <taxon>Streptophyta</taxon>
        <taxon>Embryophyta</taxon>
        <taxon>Tracheophyta</taxon>
        <taxon>Spermatophyta</taxon>
        <taxon>Magnoliopsida</taxon>
        <taxon>Ranunculales</taxon>
        <taxon>Ranunculaceae</taxon>
        <taxon>Thalictroideae</taxon>
        <taxon>Thalictrum</taxon>
    </lineage>
</organism>
<dbReference type="Proteomes" id="UP000554482">
    <property type="component" value="Unassembled WGS sequence"/>
</dbReference>
<evidence type="ECO:0000313" key="2">
    <source>
        <dbReference type="Proteomes" id="UP000554482"/>
    </source>
</evidence>
<reference evidence="1 2" key="1">
    <citation type="submission" date="2020-06" db="EMBL/GenBank/DDBJ databases">
        <title>Transcriptomic and genomic resources for Thalictrum thalictroides and T. hernandezii: Facilitating candidate gene discovery in an emerging model plant lineage.</title>
        <authorList>
            <person name="Arias T."/>
            <person name="Riano-Pachon D.M."/>
            <person name="Di Stilio V.S."/>
        </authorList>
    </citation>
    <scope>NUCLEOTIDE SEQUENCE [LARGE SCALE GENOMIC DNA]</scope>
    <source>
        <strain evidence="2">cv. WT478/WT964</strain>
        <tissue evidence="1">Leaves</tissue>
    </source>
</reference>
<keyword evidence="2" id="KW-1185">Reference proteome</keyword>
<evidence type="ECO:0000313" key="1">
    <source>
        <dbReference type="EMBL" id="KAF5206110.1"/>
    </source>
</evidence>
<comment type="caution">
    <text evidence="1">The sequence shown here is derived from an EMBL/GenBank/DDBJ whole genome shotgun (WGS) entry which is preliminary data.</text>
</comment>